<gene>
    <name evidence="3" type="ORF">MSAR_15840</name>
</gene>
<dbReference type="Gene3D" id="1.10.30.50">
    <property type="match status" value="1"/>
</dbReference>
<evidence type="ECO:0000313" key="3">
    <source>
        <dbReference type="EMBL" id="BBY58448.1"/>
    </source>
</evidence>
<evidence type="ECO:0000256" key="1">
    <source>
        <dbReference type="SAM" id="MobiDB-lite"/>
    </source>
</evidence>
<organism evidence="3 4">
    <name type="scientific">Mycolicibacterium sarraceniae</name>
    <dbReference type="NCBI Taxonomy" id="1534348"/>
    <lineage>
        <taxon>Bacteria</taxon>
        <taxon>Bacillati</taxon>
        <taxon>Actinomycetota</taxon>
        <taxon>Actinomycetes</taxon>
        <taxon>Mycobacteriales</taxon>
        <taxon>Mycobacteriaceae</taxon>
        <taxon>Mycolicibacterium</taxon>
    </lineage>
</organism>
<dbReference type="SMART" id="SM00507">
    <property type="entry name" value="HNHc"/>
    <property type="match status" value="1"/>
</dbReference>
<dbReference type="Proteomes" id="UP000466445">
    <property type="component" value="Chromosome"/>
</dbReference>
<dbReference type="KEGG" id="msar:MSAR_15840"/>
<feature type="region of interest" description="Disordered" evidence="1">
    <location>
        <begin position="23"/>
        <end position="45"/>
    </location>
</feature>
<dbReference type="GO" id="GO:0004519">
    <property type="term" value="F:endonuclease activity"/>
    <property type="evidence" value="ECO:0007669"/>
    <property type="project" value="InterPro"/>
</dbReference>
<feature type="domain" description="HNH nuclease" evidence="2">
    <location>
        <begin position="49"/>
        <end position="102"/>
    </location>
</feature>
<evidence type="ECO:0000259" key="2">
    <source>
        <dbReference type="SMART" id="SM00507"/>
    </source>
</evidence>
<evidence type="ECO:0000313" key="4">
    <source>
        <dbReference type="Proteomes" id="UP000466445"/>
    </source>
</evidence>
<dbReference type="InterPro" id="IPR002711">
    <property type="entry name" value="HNH"/>
</dbReference>
<dbReference type="InterPro" id="IPR003615">
    <property type="entry name" value="HNH_nuc"/>
</dbReference>
<reference evidence="3 4" key="1">
    <citation type="journal article" date="2019" name="Emerg. Microbes Infect.">
        <title>Comprehensive subspecies identification of 175 nontuberculous mycobacteria species based on 7547 genomic profiles.</title>
        <authorList>
            <person name="Matsumoto Y."/>
            <person name="Kinjo T."/>
            <person name="Motooka D."/>
            <person name="Nabeya D."/>
            <person name="Jung N."/>
            <person name="Uechi K."/>
            <person name="Horii T."/>
            <person name="Iida T."/>
            <person name="Fujita J."/>
            <person name="Nakamura S."/>
        </authorList>
    </citation>
    <scope>NUCLEOTIDE SEQUENCE [LARGE SCALE GENOMIC DNA]</scope>
    <source>
        <strain evidence="3 4">JCM 30395</strain>
    </source>
</reference>
<dbReference type="GO" id="GO:0003676">
    <property type="term" value="F:nucleic acid binding"/>
    <property type="evidence" value="ECO:0007669"/>
    <property type="project" value="InterPro"/>
</dbReference>
<dbReference type="Pfam" id="PF01844">
    <property type="entry name" value="HNH"/>
    <property type="match status" value="1"/>
</dbReference>
<feature type="compositionally biased region" description="Polar residues" evidence="1">
    <location>
        <begin position="30"/>
        <end position="41"/>
    </location>
</feature>
<keyword evidence="4" id="KW-1185">Reference proteome</keyword>
<protein>
    <submittedName>
        <fullName evidence="3">Bacteriophage protein</fullName>
    </submittedName>
</protein>
<sequence>MGRARKQCGVGGCTTLVTPPTRRCPEHSGWKTSPRTASAGRTGNRAWRDKRAATLLRDGARCQLHGPRCTVYATEVDHIVPVHLGGTDDDTNLTSACHNCHVDKTAREARTARGN</sequence>
<proteinExistence type="predicted"/>
<dbReference type="EMBL" id="AP022595">
    <property type="protein sequence ID" value="BBY58448.1"/>
    <property type="molecule type" value="Genomic_DNA"/>
</dbReference>
<dbReference type="AlphaFoldDB" id="A0A7I7SNU1"/>
<accession>A0A7I7SNU1</accession>
<dbReference type="GO" id="GO:0008270">
    <property type="term" value="F:zinc ion binding"/>
    <property type="evidence" value="ECO:0007669"/>
    <property type="project" value="InterPro"/>
</dbReference>
<name>A0A7I7SNU1_9MYCO</name>
<dbReference type="CDD" id="cd00085">
    <property type="entry name" value="HNHc"/>
    <property type="match status" value="1"/>
</dbReference>
<dbReference type="RefSeq" id="WP_163695990.1">
    <property type="nucleotide sequence ID" value="NZ_AP022595.1"/>
</dbReference>